<accession>E8MB56</accession>
<keyword evidence="1" id="KW-1133">Transmembrane helix</keyword>
<dbReference type="GeneID" id="95571776"/>
<evidence type="ECO:0000256" key="1">
    <source>
        <dbReference type="SAM" id="Phobius"/>
    </source>
</evidence>
<protein>
    <submittedName>
        <fullName evidence="2">Uncharacterized protein</fullName>
    </submittedName>
</protein>
<evidence type="ECO:0000313" key="3">
    <source>
        <dbReference type="Proteomes" id="UP000006228"/>
    </source>
</evidence>
<keyword evidence="1" id="KW-0812">Transmembrane</keyword>
<feature type="transmembrane region" description="Helical" evidence="1">
    <location>
        <begin position="25"/>
        <end position="47"/>
    </location>
</feature>
<dbReference type="Proteomes" id="UP000006228">
    <property type="component" value="Unassembled WGS sequence"/>
</dbReference>
<dbReference type="RefSeq" id="WP_008079932.1">
    <property type="nucleotide sequence ID" value="NZ_AEVT01000099.1"/>
</dbReference>
<dbReference type="EMBL" id="AEVT01000099">
    <property type="protein sequence ID" value="EGA68639.1"/>
    <property type="molecule type" value="Genomic_DNA"/>
</dbReference>
<proteinExistence type="predicted"/>
<keyword evidence="1" id="KW-0472">Membrane</keyword>
<sequence>MKELDDYVEQINLEPTDKMLKELGWISNSAPTLAVWFVVGVLTLVLFG</sequence>
<evidence type="ECO:0000313" key="2">
    <source>
        <dbReference type="EMBL" id="EGA68639.1"/>
    </source>
</evidence>
<name>E8MB56_PHOS4</name>
<dbReference type="AlphaFoldDB" id="E8MB56"/>
<organism evidence="2 3">
    <name type="scientific">Vibrio sinaloensis DSM 21326</name>
    <dbReference type="NCBI Taxonomy" id="945550"/>
    <lineage>
        <taxon>Bacteria</taxon>
        <taxon>Pseudomonadati</taxon>
        <taxon>Pseudomonadota</taxon>
        <taxon>Gammaproteobacteria</taxon>
        <taxon>Vibrionales</taxon>
        <taxon>Vibrionaceae</taxon>
        <taxon>Vibrio</taxon>
        <taxon>Vibrio oreintalis group</taxon>
    </lineage>
</organism>
<reference evidence="2 3" key="1">
    <citation type="journal article" date="2012" name="Int. J. Syst. Evol. Microbiol.">
        <title>Vibrio caribbeanicus sp. nov., isolated from the marine sponge Scleritoderma cyanea.</title>
        <authorList>
            <person name="Hoffmann M."/>
            <person name="Monday S.R."/>
            <person name="Allard M.W."/>
            <person name="Strain E.A."/>
            <person name="Whittaker P."/>
            <person name="Naum M."/>
            <person name="McCarthy P.J."/>
            <person name="Lopez J.V."/>
            <person name="Fischer M."/>
            <person name="Brown E.W."/>
        </authorList>
    </citation>
    <scope>NUCLEOTIDE SEQUENCE [LARGE SCALE GENOMIC DNA]</scope>
    <source>
        <strain evidence="3">DSMZ 21326</strain>
    </source>
</reference>
<gene>
    <name evidence="2" type="ORF">VISI1226_03325</name>
</gene>
<comment type="caution">
    <text evidence="2">The sequence shown here is derived from an EMBL/GenBank/DDBJ whole genome shotgun (WGS) entry which is preliminary data.</text>
</comment>